<evidence type="ECO:0000256" key="4">
    <source>
        <dbReference type="SAM" id="Phobius"/>
    </source>
</evidence>
<keyword evidence="1" id="KW-0677">Repeat</keyword>
<feature type="repeat" description="TPR" evidence="3">
    <location>
        <begin position="495"/>
        <end position="528"/>
    </location>
</feature>
<dbReference type="CDD" id="cd07302">
    <property type="entry name" value="CHD"/>
    <property type="match status" value="1"/>
</dbReference>
<keyword evidence="4" id="KW-0812">Transmembrane</keyword>
<reference evidence="6 7" key="1">
    <citation type="submission" date="2019-11" db="EMBL/GenBank/DDBJ databases">
        <title>Comparative genomics of hydrocarbon-degrading Desulfosarcina strains.</title>
        <authorList>
            <person name="Watanabe M."/>
            <person name="Kojima H."/>
            <person name="Fukui M."/>
        </authorList>
    </citation>
    <scope>NUCLEOTIDE SEQUENCE [LARGE SCALE GENOMIC DNA]</scope>
    <source>
        <strain evidence="6 7">PP31</strain>
    </source>
</reference>
<dbReference type="Gene3D" id="3.40.50.10070">
    <property type="entry name" value="TolB, N-terminal domain"/>
    <property type="match status" value="1"/>
</dbReference>
<dbReference type="Gene3D" id="1.25.40.10">
    <property type="entry name" value="Tetratricopeptide repeat domain"/>
    <property type="match status" value="1"/>
</dbReference>
<dbReference type="SUPFAM" id="SSF55073">
    <property type="entry name" value="Nucleotide cyclase"/>
    <property type="match status" value="1"/>
</dbReference>
<dbReference type="EMBL" id="AP021875">
    <property type="protein sequence ID" value="BBO78752.1"/>
    <property type="molecule type" value="Genomic_DNA"/>
</dbReference>
<sequence length="628" mass="69711">MANKGIQRKLKVIFSADVNGYSKLMGYDEEYTVDKITAYRDTIALLIKNNYGRVVDAPGDNLLAEFDSSLDAIHSAIEIQRTLKTENGKLPDNRRMDFRIGINMGDVLHKDDRIYGHSVNIAARIENLADPGGICISKGVHDQVEGKLDLGFADLGPHSVKNIEKPVRIYKVLLNQGDTGKVVKSAKSKASIGRWIVVTAIALAVAVAGAGVWYQQLEPKLEPASMDRMAYPLPDKPSIAVLPFENHSDDAKLNFFASGLTEDLTASLSKAPDLFVISRSSAAIYKGKSFDFKQVAEEQGIQYVMEGSVRKEKDKLRITVQLIDAINGHNLWADRFDRRAKEIFALQDEIVKHVMVELQVELTQGASARVASRGTDNLDAWLLKIEAHGEFATFTREGMIRARELYEDSHNADPNWARPLAGLASVDWYEAKQGWSVSKEASIQSGIELAQQAIEMDPDEPQGYQTLGNLYALTGQGERAIALRRKAVELAPNDLAAVAGLATRLKDFGAEQEAVKLFEQAMRLSPKHPWWVPYAYGVALHLVGRKEEAIQSLKKAIALNPTHVLPQAFLTAFYADLGRIEEARKTANEVIRLEPNFTANRLIRSHTLHDPVKDAKFRNLMHRAGLPE</sequence>
<protein>
    <submittedName>
        <fullName evidence="6">Guanylyl cyclase</fullName>
    </submittedName>
</protein>
<dbReference type="Proteomes" id="UP000427769">
    <property type="component" value="Chromosome"/>
</dbReference>
<evidence type="ECO:0000259" key="5">
    <source>
        <dbReference type="PROSITE" id="PS50125"/>
    </source>
</evidence>
<evidence type="ECO:0000256" key="3">
    <source>
        <dbReference type="PROSITE-ProRule" id="PRU00339"/>
    </source>
</evidence>
<keyword evidence="4" id="KW-0472">Membrane</keyword>
<dbReference type="PANTHER" id="PTHR45586:SF1">
    <property type="entry name" value="LIPOPOLYSACCHARIDE ASSEMBLY PROTEIN B"/>
    <property type="match status" value="1"/>
</dbReference>
<dbReference type="SUPFAM" id="SSF48452">
    <property type="entry name" value="TPR-like"/>
    <property type="match status" value="1"/>
</dbReference>
<keyword evidence="4" id="KW-1133">Transmembrane helix</keyword>
<feature type="transmembrane region" description="Helical" evidence="4">
    <location>
        <begin position="195"/>
        <end position="214"/>
    </location>
</feature>
<dbReference type="GO" id="GO:0035556">
    <property type="term" value="P:intracellular signal transduction"/>
    <property type="evidence" value="ECO:0007669"/>
    <property type="project" value="InterPro"/>
</dbReference>
<dbReference type="InterPro" id="IPR029787">
    <property type="entry name" value="Nucleotide_cyclase"/>
</dbReference>
<keyword evidence="2 3" id="KW-0802">TPR repeat</keyword>
<dbReference type="GO" id="GO:0004016">
    <property type="term" value="F:adenylate cyclase activity"/>
    <property type="evidence" value="ECO:0007669"/>
    <property type="project" value="UniProtKB-ARBA"/>
</dbReference>
<dbReference type="GO" id="GO:0009190">
    <property type="term" value="P:cyclic nucleotide biosynthetic process"/>
    <property type="evidence" value="ECO:0007669"/>
    <property type="project" value="InterPro"/>
</dbReference>
<accession>A0A5K7Z9Q2</accession>
<feature type="repeat" description="TPR" evidence="3">
    <location>
        <begin position="530"/>
        <end position="563"/>
    </location>
</feature>
<evidence type="ECO:0000256" key="2">
    <source>
        <dbReference type="ARBA" id="ARBA00022803"/>
    </source>
</evidence>
<feature type="repeat" description="TPR" evidence="3">
    <location>
        <begin position="461"/>
        <end position="494"/>
    </location>
</feature>
<dbReference type="Pfam" id="PF14559">
    <property type="entry name" value="TPR_19"/>
    <property type="match status" value="1"/>
</dbReference>
<dbReference type="InterPro" id="IPR011990">
    <property type="entry name" value="TPR-like_helical_dom_sf"/>
</dbReference>
<dbReference type="RefSeq" id="WP_170302533.1">
    <property type="nucleotide sequence ID" value="NZ_AP021875.1"/>
</dbReference>
<dbReference type="AlphaFoldDB" id="A0A5K7Z9Q2"/>
<organism evidence="6 7">
    <name type="scientific">Desulfosarcina widdelii</name>
    <dbReference type="NCBI Taxonomy" id="947919"/>
    <lineage>
        <taxon>Bacteria</taxon>
        <taxon>Pseudomonadati</taxon>
        <taxon>Thermodesulfobacteriota</taxon>
        <taxon>Desulfobacteria</taxon>
        <taxon>Desulfobacterales</taxon>
        <taxon>Desulfosarcinaceae</taxon>
        <taxon>Desulfosarcina</taxon>
    </lineage>
</organism>
<proteinExistence type="predicted"/>
<keyword evidence="7" id="KW-1185">Reference proteome</keyword>
<evidence type="ECO:0000313" key="7">
    <source>
        <dbReference type="Proteomes" id="UP000427769"/>
    </source>
</evidence>
<dbReference type="Gene3D" id="3.30.70.1230">
    <property type="entry name" value="Nucleotide cyclase"/>
    <property type="match status" value="1"/>
</dbReference>
<dbReference type="InterPro" id="IPR051012">
    <property type="entry name" value="CellSynth/LPSAsmb/PSIAsmb"/>
</dbReference>
<dbReference type="PROSITE" id="PS50005">
    <property type="entry name" value="TPR"/>
    <property type="match status" value="3"/>
</dbReference>
<name>A0A5K7Z9Q2_9BACT</name>
<evidence type="ECO:0000313" key="6">
    <source>
        <dbReference type="EMBL" id="BBO78752.1"/>
    </source>
</evidence>
<dbReference type="InterPro" id="IPR019734">
    <property type="entry name" value="TPR_rpt"/>
</dbReference>
<dbReference type="SMART" id="SM00028">
    <property type="entry name" value="TPR"/>
    <property type="match status" value="4"/>
</dbReference>
<gene>
    <name evidence="6" type="ORF">DSCW_61690</name>
</gene>
<dbReference type="InterPro" id="IPR001054">
    <property type="entry name" value="A/G_cyclase"/>
</dbReference>
<feature type="domain" description="Guanylate cyclase" evidence="5">
    <location>
        <begin position="12"/>
        <end position="126"/>
    </location>
</feature>
<dbReference type="Pfam" id="PF00211">
    <property type="entry name" value="Guanylate_cyc"/>
    <property type="match status" value="1"/>
</dbReference>
<dbReference type="Pfam" id="PF13181">
    <property type="entry name" value="TPR_8"/>
    <property type="match status" value="1"/>
</dbReference>
<dbReference type="PANTHER" id="PTHR45586">
    <property type="entry name" value="TPR REPEAT-CONTAINING PROTEIN PA4667"/>
    <property type="match status" value="1"/>
</dbReference>
<dbReference type="PROSITE" id="PS50125">
    <property type="entry name" value="GUANYLATE_CYCLASE_2"/>
    <property type="match status" value="1"/>
</dbReference>
<dbReference type="KEGG" id="dwd:DSCW_61690"/>
<evidence type="ECO:0000256" key="1">
    <source>
        <dbReference type="ARBA" id="ARBA00022737"/>
    </source>
</evidence>